<feature type="active site" description="Proton donor" evidence="5">
    <location>
        <position position="152"/>
    </location>
</feature>
<accession>A0A6N9Q4G9</accession>
<dbReference type="GO" id="GO:0016985">
    <property type="term" value="F:mannan endo-1,4-beta-mannosidase activity"/>
    <property type="evidence" value="ECO:0007669"/>
    <property type="project" value="InterPro"/>
</dbReference>
<dbReference type="Gene3D" id="3.20.20.80">
    <property type="entry name" value="Glycosidases"/>
    <property type="match status" value="1"/>
</dbReference>
<dbReference type="InterPro" id="IPR017853">
    <property type="entry name" value="GH"/>
</dbReference>
<feature type="domain" description="CBM6" evidence="7">
    <location>
        <begin position="708"/>
        <end position="833"/>
    </location>
</feature>
<keyword evidence="3 5" id="KW-0378">Hydrolase</keyword>
<feature type="domain" description="CBM6" evidence="7">
    <location>
        <begin position="1112"/>
        <end position="1229"/>
    </location>
</feature>
<dbReference type="InterPro" id="IPR022790">
    <property type="entry name" value="GH26_dom"/>
</dbReference>
<dbReference type="InterPro" id="IPR013783">
    <property type="entry name" value="Ig-like_fold"/>
</dbReference>
<comment type="similarity">
    <text evidence="1 5">Belongs to the glycosyl hydrolase 26 family.</text>
</comment>
<evidence type="ECO:0000256" key="1">
    <source>
        <dbReference type="ARBA" id="ARBA00007754"/>
    </source>
</evidence>
<comment type="caution">
    <text evidence="9">The sequence shown here is derived from an EMBL/GenBank/DDBJ whole genome shotgun (WGS) entry which is preliminary data.</text>
</comment>
<keyword evidence="10" id="KW-1185">Reference proteome</keyword>
<sequence length="1229" mass="138438">MNSGKKGFLLFMVFVLILTLLPSQMLQVKVDANNDLEKFEPEDGQTILVVGQDSFEMDEYSSLGEVPDPGGYMIYTNLSELQGQEESYDEGGGLHDLQHWVTTYPNSVMQIGLYIVNDLENIDEGLRDENIDRMAEILKTTNKPIFLRIGYEFDGPWNHYDSDLYILAYQRIVDRFNAKGVNNVAYIWHSAGFVPYGGNDRQLIEWYPGDEYVDWVGVSWFPGWDDANKEAAIVRREEMAQIAIEHGKPLMIGESAPKEEFEGNLDWYKEVMQWIEEKDVKMWSYINQDWNQQSMWVGEDWGNSRVQDNEEVFALWQQVMNAENTRFINSSNQLYEQIGFVPNVKEDLEIPTAPPNLKINQSQGTEVSLEWDVSADNVAVTGYEIYANGIFRWSTKSTNHIVTNLLSDTEYTIGIRARDAAGNLSESSNEVMFKTDTVLPTLVEAESFSSSSDGISTGPSDGGTIVQFLDESVWTEYEVYVPETNVYQLKYRSTSGNEAISNPSIDLWVDGELVNNANLTFTGSWSGEGYVTDFAGEMSLEEGKHTIKLTTNTGGFNLNWFEISNLPPDTSGLIEAEDYSDIYGEEIRVSGPSDGGEVIGWIFADNWMEYELDTLTSGTYKLEYRIASGNFDIQEPLLDFLLDGNLIQSTVLPYTVDWNVYQTYDAGNIILDLEPGTHTIRLFTSTGGFNLNWFKLTKVEQGVHNVPGKIEAENYKQLNSETIINAEDDSGTVLSWISPEDSVEYEVIVPSTGMYDLTYRVASNYSDLGDDFEAFIELKSGENTLNSYSIEDTGGWNTYRTQHAGEIYLEEGTYTIHMFTSTGGFNLNWIQISEPIIYVHDVPGQIEAEEYVETSSNTIVEAEDDGGTVLAWILAGDSIEYEINVPSSGIYVLDYRVSSNFVDLGEDFQANIKLQLDGETMNNFSVIDTEGWNHYVTEEAGEIELPEGKYNISLVTDTGGFNLNWFKLSKIHDVPSQIEAEQARMINSNTIVEAQDDGGTVLAWILAGDEMEFEIDVPSSGKYALDYRVSSNFVDLGEDFQAMIDLKIDNETIHSFNVVDTGGWNTYATEEAGEIYLEKGSYKISVFTETGGFNLNWFNLSKVVNDPYVIPVKIKADDYSYMVGAESVEGTGNKTGLQIGANDWLEYNISVETSGYYKLKYRIASSSSDAQIQFQMNENILNTKAIPNTKDLTKYQNIKAGEVYLEEGTYIIRLYAASGTFNLEWFQIH</sequence>
<feature type="domain" description="GH26" evidence="8">
    <location>
        <begin position="3"/>
        <end position="329"/>
    </location>
</feature>
<dbReference type="SUPFAM" id="SSF51445">
    <property type="entry name" value="(Trans)glycosidases"/>
    <property type="match status" value="1"/>
</dbReference>
<dbReference type="Proteomes" id="UP000448943">
    <property type="component" value="Unassembled WGS sequence"/>
</dbReference>
<reference evidence="9 10" key="1">
    <citation type="submission" date="2019-01" db="EMBL/GenBank/DDBJ databases">
        <title>Chengkuizengella sp. nov., isolated from deep-sea sediment of East Pacific Ocean.</title>
        <authorList>
            <person name="Yang J."/>
            <person name="Lai Q."/>
            <person name="Shao Z."/>
        </authorList>
    </citation>
    <scope>NUCLEOTIDE SEQUENCE [LARGE SCALE GENOMIC DNA]</scope>
    <source>
        <strain evidence="9 10">YPA3-1-1</strain>
    </source>
</reference>
<feature type="domain" description="CBM6" evidence="7">
    <location>
        <begin position="976"/>
        <end position="1101"/>
    </location>
</feature>
<evidence type="ECO:0000256" key="5">
    <source>
        <dbReference type="PROSITE-ProRule" id="PRU01100"/>
    </source>
</evidence>
<gene>
    <name evidence="9" type="ORF">ERL59_11940</name>
</gene>
<dbReference type="SUPFAM" id="SSF49265">
    <property type="entry name" value="Fibronectin type III"/>
    <property type="match status" value="1"/>
</dbReference>
<evidence type="ECO:0000256" key="3">
    <source>
        <dbReference type="ARBA" id="ARBA00022801"/>
    </source>
</evidence>
<feature type="active site" description="Nucleophile" evidence="5">
    <location>
        <position position="254"/>
    </location>
</feature>
<protein>
    <submittedName>
        <fullName evidence="9">Carbohydrate-binding protein</fullName>
    </submittedName>
</protein>
<dbReference type="PROSITE" id="PS50853">
    <property type="entry name" value="FN3"/>
    <property type="match status" value="1"/>
</dbReference>
<dbReference type="PANTHER" id="PTHR40079:SF4">
    <property type="entry name" value="GH26 DOMAIN-CONTAINING PROTEIN-RELATED"/>
    <property type="match status" value="1"/>
</dbReference>
<feature type="domain" description="Fibronectin type-III" evidence="6">
    <location>
        <begin position="353"/>
        <end position="438"/>
    </location>
</feature>
<name>A0A6N9Q4G9_9BACL</name>
<dbReference type="Pfam" id="PF03422">
    <property type="entry name" value="CBM_6"/>
    <property type="match status" value="6"/>
</dbReference>
<dbReference type="Pfam" id="PF00041">
    <property type="entry name" value="fn3"/>
    <property type="match status" value="1"/>
</dbReference>
<dbReference type="PANTHER" id="PTHR40079">
    <property type="entry name" value="MANNAN ENDO-1,4-BETA-MANNOSIDASE E-RELATED"/>
    <property type="match status" value="1"/>
</dbReference>
<keyword evidence="4 5" id="KW-0326">Glycosidase</keyword>
<dbReference type="GO" id="GO:0030246">
    <property type="term" value="F:carbohydrate binding"/>
    <property type="evidence" value="ECO:0007669"/>
    <property type="project" value="InterPro"/>
</dbReference>
<proteinExistence type="inferred from homology"/>
<dbReference type="PROSITE" id="PS51764">
    <property type="entry name" value="GH26"/>
    <property type="match status" value="1"/>
</dbReference>
<evidence type="ECO:0000313" key="9">
    <source>
        <dbReference type="EMBL" id="NBI29670.1"/>
    </source>
</evidence>
<dbReference type="Pfam" id="PF02156">
    <property type="entry name" value="Glyco_hydro_26"/>
    <property type="match status" value="1"/>
</dbReference>
<dbReference type="PROSITE" id="PS51175">
    <property type="entry name" value="CBM6"/>
    <property type="match status" value="6"/>
</dbReference>
<organism evidence="9 10">
    <name type="scientific">Chengkuizengella marina</name>
    <dbReference type="NCBI Taxonomy" id="2507566"/>
    <lineage>
        <taxon>Bacteria</taxon>
        <taxon>Bacillati</taxon>
        <taxon>Bacillota</taxon>
        <taxon>Bacilli</taxon>
        <taxon>Bacillales</taxon>
        <taxon>Paenibacillaceae</taxon>
        <taxon>Chengkuizengella</taxon>
    </lineage>
</organism>
<dbReference type="InterPro" id="IPR000805">
    <property type="entry name" value="Glyco_hydro_26"/>
</dbReference>
<dbReference type="CDD" id="cd04080">
    <property type="entry name" value="CBM6_cellulase-like"/>
    <property type="match status" value="5"/>
</dbReference>
<feature type="domain" description="CBM6" evidence="7">
    <location>
        <begin position="441"/>
        <end position="564"/>
    </location>
</feature>
<dbReference type="GO" id="GO:0006080">
    <property type="term" value="P:substituted mannan metabolic process"/>
    <property type="evidence" value="ECO:0007669"/>
    <property type="project" value="InterPro"/>
</dbReference>
<evidence type="ECO:0000256" key="4">
    <source>
        <dbReference type="ARBA" id="ARBA00023295"/>
    </source>
</evidence>
<dbReference type="InterPro" id="IPR003961">
    <property type="entry name" value="FN3_dom"/>
</dbReference>
<dbReference type="OrthoDB" id="9803686at2"/>
<feature type="domain" description="CBM6" evidence="7">
    <location>
        <begin position="572"/>
        <end position="697"/>
    </location>
</feature>
<evidence type="ECO:0000259" key="7">
    <source>
        <dbReference type="PROSITE" id="PS51175"/>
    </source>
</evidence>
<dbReference type="EMBL" id="SIJB01000027">
    <property type="protein sequence ID" value="NBI29670.1"/>
    <property type="molecule type" value="Genomic_DNA"/>
</dbReference>
<dbReference type="SMART" id="SM00060">
    <property type="entry name" value="FN3"/>
    <property type="match status" value="1"/>
</dbReference>
<evidence type="ECO:0000313" key="10">
    <source>
        <dbReference type="Proteomes" id="UP000448943"/>
    </source>
</evidence>
<dbReference type="SUPFAM" id="SSF49785">
    <property type="entry name" value="Galactose-binding domain-like"/>
    <property type="match status" value="6"/>
</dbReference>
<dbReference type="InterPro" id="IPR008979">
    <property type="entry name" value="Galactose-bd-like_sf"/>
</dbReference>
<dbReference type="Gene3D" id="2.60.40.10">
    <property type="entry name" value="Immunoglobulins"/>
    <property type="match status" value="1"/>
</dbReference>
<dbReference type="Gene3D" id="2.60.120.260">
    <property type="entry name" value="Galactose-binding domain-like"/>
    <property type="match status" value="6"/>
</dbReference>
<dbReference type="RefSeq" id="WP_160646478.1">
    <property type="nucleotide sequence ID" value="NZ_SIJB01000027.1"/>
</dbReference>
<dbReference type="InterPro" id="IPR006584">
    <property type="entry name" value="Cellulose-bd_IV"/>
</dbReference>
<dbReference type="AlphaFoldDB" id="A0A6N9Q4G9"/>
<dbReference type="SMART" id="SM00606">
    <property type="entry name" value="CBD_IV"/>
    <property type="match status" value="6"/>
</dbReference>
<evidence type="ECO:0000259" key="6">
    <source>
        <dbReference type="PROSITE" id="PS50853"/>
    </source>
</evidence>
<dbReference type="CDD" id="cd00063">
    <property type="entry name" value="FN3"/>
    <property type="match status" value="1"/>
</dbReference>
<dbReference type="InterPro" id="IPR036116">
    <property type="entry name" value="FN3_sf"/>
</dbReference>
<keyword evidence="2" id="KW-0732">Signal</keyword>
<feature type="domain" description="CBM6" evidence="7">
    <location>
        <begin position="844"/>
        <end position="969"/>
    </location>
</feature>
<evidence type="ECO:0000256" key="2">
    <source>
        <dbReference type="ARBA" id="ARBA00022729"/>
    </source>
</evidence>
<dbReference type="InterPro" id="IPR005084">
    <property type="entry name" value="CBM6"/>
</dbReference>
<evidence type="ECO:0000259" key="8">
    <source>
        <dbReference type="PROSITE" id="PS51764"/>
    </source>
</evidence>